<dbReference type="EMBL" id="UINC01231318">
    <property type="protein sequence ID" value="SVE63799.1"/>
    <property type="molecule type" value="Genomic_DNA"/>
</dbReference>
<name>A0A383F4A9_9ZZZZ</name>
<evidence type="ECO:0000313" key="2">
    <source>
        <dbReference type="EMBL" id="SVE63799.1"/>
    </source>
</evidence>
<feature type="non-terminal residue" evidence="2">
    <location>
        <position position="110"/>
    </location>
</feature>
<dbReference type="InterPro" id="IPR000873">
    <property type="entry name" value="AMP-dep_synth/lig_dom"/>
</dbReference>
<dbReference type="SUPFAM" id="SSF56801">
    <property type="entry name" value="Acetyl-CoA synthetase-like"/>
    <property type="match status" value="1"/>
</dbReference>
<evidence type="ECO:0000259" key="1">
    <source>
        <dbReference type="Pfam" id="PF00501"/>
    </source>
</evidence>
<gene>
    <name evidence="2" type="ORF">METZ01_LOCUS516653</name>
</gene>
<dbReference type="Pfam" id="PF00501">
    <property type="entry name" value="AMP-binding"/>
    <property type="match status" value="1"/>
</dbReference>
<sequence length="110" mass="12052">MPKGQEEPSANVARFLPLAAQRSPDAVAARVPRGRRLDHSIHYHSLTFSELNADSDACARMLQDAGVELSSRVLVMVRPGVDLLLVCFALFKLGAIPILIDPGMKIRDFL</sequence>
<dbReference type="Gene3D" id="3.40.50.980">
    <property type="match status" value="1"/>
</dbReference>
<organism evidence="2">
    <name type="scientific">marine metagenome</name>
    <dbReference type="NCBI Taxonomy" id="408172"/>
    <lineage>
        <taxon>unclassified sequences</taxon>
        <taxon>metagenomes</taxon>
        <taxon>ecological metagenomes</taxon>
    </lineage>
</organism>
<reference evidence="2" key="1">
    <citation type="submission" date="2018-05" db="EMBL/GenBank/DDBJ databases">
        <authorList>
            <person name="Lanie J.A."/>
            <person name="Ng W.-L."/>
            <person name="Kazmierczak K.M."/>
            <person name="Andrzejewski T.M."/>
            <person name="Davidsen T.M."/>
            <person name="Wayne K.J."/>
            <person name="Tettelin H."/>
            <person name="Glass J.I."/>
            <person name="Rusch D."/>
            <person name="Podicherti R."/>
            <person name="Tsui H.-C.T."/>
            <person name="Winkler M.E."/>
        </authorList>
    </citation>
    <scope>NUCLEOTIDE SEQUENCE</scope>
</reference>
<feature type="domain" description="AMP-dependent synthetase/ligase" evidence="1">
    <location>
        <begin position="19"/>
        <end position="105"/>
    </location>
</feature>
<accession>A0A383F4A9</accession>
<dbReference type="AlphaFoldDB" id="A0A383F4A9"/>
<protein>
    <recommendedName>
        <fullName evidence="1">AMP-dependent synthetase/ligase domain-containing protein</fullName>
    </recommendedName>
</protein>
<proteinExistence type="predicted"/>